<reference evidence="2" key="1">
    <citation type="submission" date="2019-08" db="EMBL/GenBank/DDBJ databases">
        <authorList>
            <person name="Kucharzyk K."/>
            <person name="Murdoch R.W."/>
            <person name="Higgins S."/>
            <person name="Loffler F."/>
        </authorList>
    </citation>
    <scope>NUCLEOTIDE SEQUENCE</scope>
</reference>
<dbReference type="Pfam" id="PF08241">
    <property type="entry name" value="Methyltransf_11"/>
    <property type="match status" value="1"/>
</dbReference>
<name>A0A644Z9S9_9ZZZZ</name>
<dbReference type="Gene3D" id="3.40.50.150">
    <property type="entry name" value="Vaccinia Virus protein VP39"/>
    <property type="match status" value="1"/>
</dbReference>
<comment type="caution">
    <text evidence="2">The sequence shown here is derived from an EMBL/GenBank/DDBJ whole genome shotgun (WGS) entry which is preliminary data.</text>
</comment>
<sequence length="158" mass="18044">MRVIETITKRLSSYLEDKRILEVACGDSEFSINALKYAKQILATDISLERAKRRNLIDIVENIEFKEMNATKLELENDSFDVSVCYNALGHLEGILNSVISEMSRVTTQNGYLIFIATWKMDQKVLLGIENIISKHGNLTISENIDNKSYNILIIKKE</sequence>
<keyword evidence="2" id="KW-0489">Methyltransferase</keyword>
<dbReference type="AlphaFoldDB" id="A0A644Z9S9"/>
<organism evidence="2">
    <name type="scientific">bioreactor metagenome</name>
    <dbReference type="NCBI Taxonomy" id="1076179"/>
    <lineage>
        <taxon>unclassified sequences</taxon>
        <taxon>metagenomes</taxon>
        <taxon>ecological metagenomes</taxon>
    </lineage>
</organism>
<keyword evidence="2" id="KW-0830">Ubiquinone</keyword>
<accession>A0A644Z9S9</accession>
<evidence type="ECO:0000313" key="2">
    <source>
        <dbReference type="EMBL" id="MPM37655.1"/>
    </source>
</evidence>
<dbReference type="GO" id="GO:0032259">
    <property type="term" value="P:methylation"/>
    <property type="evidence" value="ECO:0007669"/>
    <property type="project" value="UniProtKB-KW"/>
</dbReference>
<dbReference type="InterPro" id="IPR029063">
    <property type="entry name" value="SAM-dependent_MTases_sf"/>
</dbReference>
<dbReference type="EMBL" id="VSSQ01008022">
    <property type="protein sequence ID" value="MPM37655.1"/>
    <property type="molecule type" value="Genomic_DNA"/>
</dbReference>
<dbReference type="CDD" id="cd02440">
    <property type="entry name" value="AdoMet_MTases"/>
    <property type="match status" value="1"/>
</dbReference>
<dbReference type="GO" id="GO:0008757">
    <property type="term" value="F:S-adenosylmethionine-dependent methyltransferase activity"/>
    <property type="evidence" value="ECO:0007669"/>
    <property type="project" value="InterPro"/>
</dbReference>
<dbReference type="SUPFAM" id="SSF53335">
    <property type="entry name" value="S-adenosyl-L-methionine-dependent methyltransferases"/>
    <property type="match status" value="1"/>
</dbReference>
<protein>
    <submittedName>
        <fullName evidence="2">Ubiquinone/menaquinone biosynthesis C-methyltransferase UbiE</fullName>
        <ecNumber evidence="2">2.1.1.163</ecNumber>
    </submittedName>
</protein>
<dbReference type="InterPro" id="IPR013216">
    <property type="entry name" value="Methyltransf_11"/>
</dbReference>
<dbReference type="GO" id="GO:0043770">
    <property type="term" value="F:demethylmenaquinone methyltransferase activity"/>
    <property type="evidence" value="ECO:0007669"/>
    <property type="project" value="UniProtKB-EC"/>
</dbReference>
<keyword evidence="2" id="KW-0808">Transferase</keyword>
<proteinExistence type="predicted"/>
<feature type="domain" description="Methyltransferase type 11" evidence="1">
    <location>
        <begin position="21"/>
        <end position="115"/>
    </location>
</feature>
<dbReference type="EC" id="2.1.1.163" evidence="2"/>
<evidence type="ECO:0000259" key="1">
    <source>
        <dbReference type="Pfam" id="PF08241"/>
    </source>
</evidence>
<gene>
    <name evidence="2" type="primary">ubiE_67</name>
    <name evidence="2" type="ORF">SDC9_84274</name>
</gene>